<evidence type="ECO:0000313" key="2">
    <source>
        <dbReference type="Proteomes" id="UP000031521"/>
    </source>
</evidence>
<dbReference type="InterPro" id="IPR029044">
    <property type="entry name" value="Nucleotide-diphossugar_trans"/>
</dbReference>
<evidence type="ECO:0008006" key="3">
    <source>
        <dbReference type="Google" id="ProtNLM"/>
    </source>
</evidence>
<dbReference type="HOGENOM" id="CLU_1208752_0_0_5"/>
<dbReference type="SUPFAM" id="SSF53448">
    <property type="entry name" value="Nucleotide-diphospho-sugar transferases"/>
    <property type="match status" value="1"/>
</dbReference>
<gene>
    <name evidence="1" type="ORF">P73_2586</name>
</gene>
<dbReference type="Proteomes" id="UP000031521">
    <property type="component" value="Chromosome"/>
</dbReference>
<reference evidence="1 2" key="1">
    <citation type="journal article" date="2014" name="Int. J. Syst. Evol. Microbiol.">
        <title>Celeribacter indicus sp. nov., a polycyclic aromatic hydrocarbon-degrading bacterium from deep-sea sediment and reclassification of Huaishuia halophila as Celeribacter halophilus comb. nov.</title>
        <authorList>
            <person name="Lai Q."/>
            <person name="Cao J."/>
            <person name="Yuan J."/>
            <person name="Li F."/>
            <person name="Shao Z."/>
        </authorList>
    </citation>
    <scope>NUCLEOTIDE SEQUENCE [LARGE SCALE GENOMIC DNA]</scope>
    <source>
        <strain evidence="1">P73</strain>
    </source>
</reference>
<sequence>MDEIDLCLVACRRPDLLRVTLASFRDNLLRQAPLRQAYVNIDPFMGDACQEAEAVEIVRDHFPEAVIFTPERPGFCEAVKRVWSHTTAPAVLHLEDDWVLEEPVDPCMLLARLDERTRAVSFLSQEHGSRGMRAFSEARTRRRILGVPYRRCLETRFNTSPGLFDGAFLRRAAEMLDPELDPEKQMRRSGGNRGLYDMCQSFRCAFHKAGDGSPIVRDIGRDWRDRRGIKKVLSGGRSQWTTAEGRSVAP</sequence>
<protein>
    <recommendedName>
        <fullName evidence="3">Glycosyltransferase 2-like domain-containing protein</fullName>
    </recommendedName>
</protein>
<dbReference type="OrthoDB" id="848759at2"/>
<accession>A0A0B5E2P8</accession>
<evidence type="ECO:0000313" key="1">
    <source>
        <dbReference type="EMBL" id="AJE47301.1"/>
    </source>
</evidence>
<keyword evidence="2" id="KW-1185">Reference proteome</keyword>
<dbReference type="EMBL" id="CP004393">
    <property type="protein sequence ID" value="AJE47301.1"/>
    <property type="molecule type" value="Genomic_DNA"/>
</dbReference>
<dbReference type="KEGG" id="cid:P73_2586"/>
<proteinExistence type="predicted"/>
<dbReference type="AlphaFoldDB" id="A0A0B5E2P8"/>
<organism evidence="1 2">
    <name type="scientific">Celeribacter indicus</name>
    <dbReference type="NCBI Taxonomy" id="1208324"/>
    <lineage>
        <taxon>Bacteria</taxon>
        <taxon>Pseudomonadati</taxon>
        <taxon>Pseudomonadota</taxon>
        <taxon>Alphaproteobacteria</taxon>
        <taxon>Rhodobacterales</taxon>
        <taxon>Roseobacteraceae</taxon>
        <taxon>Celeribacter</taxon>
    </lineage>
</organism>
<name>A0A0B5E2P8_9RHOB</name>
<dbReference type="RefSeq" id="WP_043869901.1">
    <property type="nucleotide sequence ID" value="NZ_CP004393.1"/>
</dbReference>